<dbReference type="EMBL" id="JACAQD010000038">
    <property type="protein sequence ID" value="NWC36116.1"/>
    <property type="molecule type" value="Genomic_DNA"/>
</dbReference>
<dbReference type="PANTHER" id="PTHR30537:SF5">
    <property type="entry name" value="HTH-TYPE TRANSCRIPTIONAL ACTIVATOR TTDR-RELATED"/>
    <property type="match status" value="1"/>
</dbReference>
<reference evidence="6 7" key="1">
    <citation type="submission" date="2020-04" db="EMBL/GenBank/DDBJ databases">
        <title>Molecular characterization of pseudomonads from Agaricus bisporus reveal novel blotch 2 pathogens in Western Europe.</title>
        <authorList>
            <person name="Taparia T."/>
            <person name="Krijger M."/>
            <person name="Haynes E."/>
            <person name="Elpinstone J.G."/>
            <person name="Noble R."/>
            <person name="Van Der Wolf J."/>
        </authorList>
    </citation>
    <scope>NUCLEOTIDE SEQUENCE [LARGE SCALE GENOMIC DNA]</scope>
    <source>
        <strain evidence="6 7">IPO3737</strain>
    </source>
</reference>
<proteinExistence type="inferred from homology"/>
<evidence type="ECO:0000259" key="5">
    <source>
        <dbReference type="PROSITE" id="PS50931"/>
    </source>
</evidence>
<dbReference type="GO" id="GO:0003700">
    <property type="term" value="F:DNA-binding transcription factor activity"/>
    <property type="evidence" value="ECO:0007669"/>
    <property type="project" value="InterPro"/>
</dbReference>
<evidence type="ECO:0000256" key="3">
    <source>
        <dbReference type="ARBA" id="ARBA00023125"/>
    </source>
</evidence>
<gene>
    <name evidence="6" type="ORF">HX876_27470</name>
</gene>
<dbReference type="InterPro" id="IPR036390">
    <property type="entry name" value="WH_DNA-bd_sf"/>
</dbReference>
<name>A0A7Y7YGK6_9PSED</name>
<dbReference type="PRINTS" id="PR00039">
    <property type="entry name" value="HTHLYSR"/>
</dbReference>
<dbReference type="PANTHER" id="PTHR30537">
    <property type="entry name" value="HTH-TYPE TRANSCRIPTIONAL REGULATOR"/>
    <property type="match status" value="1"/>
</dbReference>
<dbReference type="InterPro" id="IPR000847">
    <property type="entry name" value="LysR_HTH_N"/>
</dbReference>
<dbReference type="Pfam" id="PF03466">
    <property type="entry name" value="LysR_substrate"/>
    <property type="match status" value="1"/>
</dbReference>
<dbReference type="PROSITE" id="PS50931">
    <property type="entry name" value="HTH_LYSR"/>
    <property type="match status" value="1"/>
</dbReference>
<keyword evidence="2" id="KW-0805">Transcription regulation</keyword>
<dbReference type="RefSeq" id="WP_177059045.1">
    <property type="nucleotide sequence ID" value="NZ_JACAPB010000012.1"/>
</dbReference>
<accession>A0A7Y7YGK6</accession>
<evidence type="ECO:0000313" key="7">
    <source>
        <dbReference type="Proteomes" id="UP000520592"/>
    </source>
</evidence>
<dbReference type="Proteomes" id="UP000520592">
    <property type="component" value="Unassembled WGS sequence"/>
</dbReference>
<keyword evidence="4" id="KW-0804">Transcription</keyword>
<organism evidence="6 7">
    <name type="scientific">Pseudomonas gingeri</name>
    <dbReference type="NCBI Taxonomy" id="117681"/>
    <lineage>
        <taxon>Bacteria</taxon>
        <taxon>Pseudomonadati</taxon>
        <taxon>Pseudomonadota</taxon>
        <taxon>Gammaproteobacteria</taxon>
        <taxon>Pseudomonadales</taxon>
        <taxon>Pseudomonadaceae</taxon>
        <taxon>Pseudomonas</taxon>
    </lineage>
</organism>
<comment type="caution">
    <text evidence="6">The sequence shown here is derived from an EMBL/GenBank/DDBJ whole genome shotgun (WGS) entry which is preliminary data.</text>
</comment>
<sequence>MSFDSSLASGMGVLSAVVDSGSFAKAADSLDMTPSGVSRAIARLEKRLGIRLFDRTTRSIKLTDEGRRLYEEIAPLLAGLEEAAHAASGSASSVRGRLRVNIDPYFSRLILGPALGEFMGRHPLLQLELYTRDHLGDVVADGFDLAVRFGHPASSSLVARKLLDVRVLTCASPAYLKRHGRPLAPLDMEDERHVCVSFRDPESGRPFPWEFHRGGQRVDVRNNARLVLNDVGTLHSICENGYAIAQVLDLGVQPMLDSGRLVELFPDWPDERFPLYALYPSRHLPPAKVRAFLDFVIELSSR</sequence>
<dbReference type="Pfam" id="PF00126">
    <property type="entry name" value="HTH_1"/>
    <property type="match status" value="1"/>
</dbReference>
<dbReference type="AlphaFoldDB" id="A0A7Y7YGK6"/>
<evidence type="ECO:0000313" key="6">
    <source>
        <dbReference type="EMBL" id="NWC36116.1"/>
    </source>
</evidence>
<dbReference type="InterPro" id="IPR058163">
    <property type="entry name" value="LysR-type_TF_proteobact-type"/>
</dbReference>
<dbReference type="InterPro" id="IPR005119">
    <property type="entry name" value="LysR_subst-bd"/>
</dbReference>
<dbReference type="Gene3D" id="1.10.10.10">
    <property type="entry name" value="Winged helix-like DNA-binding domain superfamily/Winged helix DNA-binding domain"/>
    <property type="match status" value="1"/>
</dbReference>
<comment type="similarity">
    <text evidence="1">Belongs to the LysR transcriptional regulatory family.</text>
</comment>
<dbReference type="SUPFAM" id="SSF46785">
    <property type="entry name" value="Winged helix' DNA-binding domain"/>
    <property type="match status" value="1"/>
</dbReference>
<keyword evidence="3" id="KW-0238">DNA-binding</keyword>
<dbReference type="InterPro" id="IPR036388">
    <property type="entry name" value="WH-like_DNA-bd_sf"/>
</dbReference>
<dbReference type="FunFam" id="1.10.10.10:FF:000001">
    <property type="entry name" value="LysR family transcriptional regulator"/>
    <property type="match status" value="1"/>
</dbReference>
<dbReference type="SUPFAM" id="SSF53850">
    <property type="entry name" value="Periplasmic binding protein-like II"/>
    <property type="match status" value="1"/>
</dbReference>
<evidence type="ECO:0000256" key="2">
    <source>
        <dbReference type="ARBA" id="ARBA00023015"/>
    </source>
</evidence>
<evidence type="ECO:0000256" key="4">
    <source>
        <dbReference type="ARBA" id="ARBA00023163"/>
    </source>
</evidence>
<dbReference type="GO" id="GO:0003677">
    <property type="term" value="F:DNA binding"/>
    <property type="evidence" value="ECO:0007669"/>
    <property type="project" value="UniProtKB-KW"/>
</dbReference>
<protein>
    <submittedName>
        <fullName evidence="6">LysR family transcriptional regulator</fullName>
    </submittedName>
</protein>
<evidence type="ECO:0000256" key="1">
    <source>
        <dbReference type="ARBA" id="ARBA00009437"/>
    </source>
</evidence>
<dbReference type="CDD" id="cd08422">
    <property type="entry name" value="PBP2_CrgA_like"/>
    <property type="match status" value="1"/>
</dbReference>
<feature type="domain" description="HTH lysR-type" evidence="5">
    <location>
        <begin position="13"/>
        <end position="63"/>
    </location>
</feature>
<dbReference type="Gene3D" id="3.40.190.290">
    <property type="match status" value="1"/>
</dbReference>